<evidence type="ECO:0000256" key="14">
    <source>
        <dbReference type="ARBA" id="ARBA00023008"/>
    </source>
</evidence>
<evidence type="ECO:0000256" key="19">
    <source>
        <dbReference type="SAM" id="Phobius"/>
    </source>
</evidence>
<keyword evidence="8 18" id="KW-0479">Metal-binding</keyword>
<dbReference type="PANTHER" id="PTHR22888:SF9">
    <property type="entry name" value="CYTOCHROME C OXIDASE SUBUNIT 2"/>
    <property type="match status" value="1"/>
</dbReference>
<evidence type="ECO:0000256" key="18">
    <source>
        <dbReference type="RuleBase" id="RU000457"/>
    </source>
</evidence>
<evidence type="ECO:0000256" key="6">
    <source>
        <dbReference type="ARBA" id="ARBA00022660"/>
    </source>
</evidence>
<dbReference type="PROSITE" id="PS50857">
    <property type="entry name" value="COX2_CUA"/>
    <property type="match status" value="1"/>
</dbReference>
<keyword evidence="14 18" id="KW-0186">Copper</keyword>
<evidence type="ECO:0000259" key="21">
    <source>
        <dbReference type="PROSITE" id="PS50999"/>
    </source>
</evidence>
<evidence type="ECO:0000256" key="7">
    <source>
        <dbReference type="ARBA" id="ARBA00022692"/>
    </source>
</evidence>
<dbReference type="EMBL" id="MW199176">
    <property type="protein sequence ID" value="QPN54249.1"/>
    <property type="molecule type" value="Genomic_DNA"/>
</dbReference>
<comment type="similarity">
    <text evidence="2 18">Belongs to the cytochrome c oxidase subunit 2 family.</text>
</comment>
<keyword evidence="6 18" id="KW-0679">Respiratory chain</keyword>
<dbReference type="SUPFAM" id="SSF49503">
    <property type="entry name" value="Cupredoxins"/>
    <property type="match status" value="1"/>
</dbReference>
<keyword evidence="7 18" id="KW-0812">Transmembrane</keyword>
<dbReference type="Pfam" id="PF02790">
    <property type="entry name" value="COX2_TM"/>
    <property type="match status" value="1"/>
</dbReference>
<dbReference type="Gene3D" id="1.10.287.90">
    <property type="match status" value="1"/>
</dbReference>
<evidence type="ECO:0000313" key="22">
    <source>
        <dbReference type="EMBL" id="QPN54249.1"/>
    </source>
</evidence>
<dbReference type="PROSITE" id="PS50999">
    <property type="entry name" value="COX2_TM"/>
    <property type="match status" value="1"/>
</dbReference>
<dbReference type="FunFam" id="2.60.40.420:FF:000001">
    <property type="entry name" value="Cytochrome c oxidase subunit 2"/>
    <property type="match status" value="1"/>
</dbReference>
<evidence type="ECO:0000256" key="17">
    <source>
        <dbReference type="ARBA" id="ARBA00049512"/>
    </source>
</evidence>
<dbReference type="InterPro" id="IPR034210">
    <property type="entry name" value="CcO_II_C"/>
</dbReference>
<dbReference type="InterPro" id="IPR045187">
    <property type="entry name" value="CcO_II"/>
</dbReference>
<feature type="transmembrane region" description="Helical" evidence="19">
    <location>
        <begin position="61"/>
        <end position="83"/>
    </location>
</feature>
<dbReference type="InterPro" id="IPR008972">
    <property type="entry name" value="Cupredoxin"/>
</dbReference>
<keyword evidence="11" id="KW-1278">Translocase</keyword>
<dbReference type="AlphaFoldDB" id="A0A7T1M879"/>
<dbReference type="CDD" id="cd13912">
    <property type="entry name" value="CcO_II_C"/>
    <property type="match status" value="1"/>
</dbReference>
<evidence type="ECO:0000259" key="20">
    <source>
        <dbReference type="PROSITE" id="PS50857"/>
    </source>
</evidence>
<evidence type="ECO:0000256" key="11">
    <source>
        <dbReference type="ARBA" id="ARBA00022967"/>
    </source>
</evidence>
<evidence type="ECO:0000256" key="10">
    <source>
        <dbReference type="ARBA" id="ARBA00022842"/>
    </source>
</evidence>
<reference evidence="22" key="1">
    <citation type="journal article" date="2020" name="Gene">
        <title>Structure, gene order, and nucleotide composition of mitochondrial genomes in parasitic lice from Amblycera.</title>
        <authorList>
            <person name="Sweet A.D."/>
            <person name="Johnson K.P."/>
            <person name="Cao Y."/>
            <person name="de Moya R.S."/>
            <person name="Skinner R.K."/>
            <person name="Tan M."/>
            <person name="Virrueta-Herrera S."/>
            <person name="Cameron S.L."/>
        </authorList>
    </citation>
    <scope>NUCLEOTIDE SEQUENCE</scope>
    <source>
        <strain evidence="22">Risp</strain>
    </source>
</reference>
<evidence type="ECO:0000256" key="16">
    <source>
        <dbReference type="ARBA" id="ARBA00023136"/>
    </source>
</evidence>
<accession>A0A7T1M879</accession>
<dbReference type="GO" id="GO:0005507">
    <property type="term" value="F:copper ion binding"/>
    <property type="evidence" value="ECO:0007669"/>
    <property type="project" value="InterPro"/>
</dbReference>
<dbReference type="PANTHER" id="PTHR22888">
    <property type="entry name" value="CYTOCHROME C OXIDASE, SUBUNIT II"/>
    <property type="match status" value="1"/>
</dbReference>
<feature type="domain" description="Cytochrome oxidase subunit II copper A binding" evidence="20">
    <location>
        <begin position="90"/>
        <end position="220"/>
    </location>
</feature>
<comment type="function">
    <text evidence="18">Component of the cytochrome c oxidase, the last enzyme in the mitochondrial electron transport chain which drives oxidative phosphorylation. The respiratory chain contains 3 multisubunit complexes succinate dehydrogenase (complex II, CII), ubiquinol-cytochrome c oxidoreductase (cytochrome b-c1 complex, complex III, CIII) and cytochrome c oxidase (complex IV, CIV), that cooperate to transfer electrons derived from NADH and succinate to molecular oxygen, creating an electrochemical gradient over the inner membrane that drives transmembrane transport and the ATP synthase. Cytochrome c oxidase is the component of the respiratory chain that catalyzes the reduction of oxygen to water. Electrons originating from reduced cytochrome c in the intermembrane space (IMS) are transferred via the dinuclear copper A center (CU(A)) of subunit 2 and heme A of subunit 1 to the active site in subunit 1, a binuclear center (BNC) formed by heme A3 and copper B (CU(B)). The BNC reduces molecular oxygen to 2 water molecules using 4 electrons from cytochrome c in the IMS and 4 protons from the mitochondrial matrix.</text>
</comment>
<dbReference type="GO" id="GO:0042773">
    <property type="term" value="P:ATP synthesis coupled electron transport"/>
    <property type="evidence" value="ECO:0007669"/>
    <property type="project" value="TreeGrafter"/>
</dbReference>
<dbReference type="Pfam" id="PF00116">
    <property type="entry name" value="COX2"/>
    <property type="match status" value="1"/>
</dbReference>
<feature type="transmembrane region" description="Helical" evidence="19">
    <location>
        <begin position="26"/>
        <end position="49"/>
    </location>
</feature>
<comment type="cofactor">
    <cofactor evidence="18">
        <name>Cu cation</name>
        <dbReference type="ChEBI" id="CHEBI:23378"/>
    </cofactor>
    <text evidence="18">Binds a copper A center.</text>
</comment>
<feature type="domain" description="Cytochrome oxidase subunit II transmembrane region profile" evidence="21">
    <location>
        <begin position="1"/>
        <end position="89"/>
    </location>
</feature>
<name>A0A7T1M879_9NEOP</name>
<evidence type="ECO:0000256" key="2">
    <source>
        <dbReference type="ARBA" id="ARBA00007866"/>
    </source>
</evidence>
<dbReference type="InterPro" id="IPR036257">
    <property type="entry name" value="Cyt_c_oxidase_su2_TM_sf"/>
</dbReference>
<evidence type="ECO:0000256" key="12">
    <source>
        <dbReference type="ARBA" id="ARBA00022982"/>
    </source>
</evidence>
<evidence type="ECO:0000256" key="1">
    <source>
        <dbReference type="ARBA" id="ARBA00004448"/>
    </source>
</evidence>
<dbReference type="InterPro" id="IPR002429">
    <property type="entry name" value="CcO_II-like_C"/>
</dbReference>
<geneLocation type="mitochondrion" evidence="22"/>
<proteinExistence type="inferred from homology"/>
<protein>
    <recommendedName>
        <fullName evidence="4 18">Cytochrome c oxidase subunit 2</fullName>
    </recommendedName>
</protein>
<dbReference type="GO" id="GO:0005743">
    <property type="term" value="C:mitochondrial inner membrane"/>
    <property type="evidence" value="ECO:0007669"/>
    <property type="project" value="UniProtKB-SubCell"/>
</dbReference>
<comment type="subcellular location">
    <subcellularLocation>
        <location evidence="1 18">Mitochondrion inner membrane</location>
        <topology evidence="1 18">Multi-pass membrane protein</topology>
    </subcellularLocation>
</comment>
<keyword evidence="12 18" id="KW-0249">Electron transport</keyword>
<keyword evidence="16 18" id="KW-0472">Membrane</keyword>
<evidence type="ECO:0000256" key="3">
    <source>
        <dbReference type="ARBA" id="ARBA00011164"/>
    </source>
</evidence>
<dbReference type="GO" id="GO:0004129">
    <property type="term" value="F:cytochrome-c oxidase activity"/>
    <property type="evidence" value="ECO:0007669"/>
    <property type="project" value="UniProtKB-EC"/>
</dbReference>
<keyword evidence="15 18" id="KW-0496">Mitochondrion</keyword>
<keyword evidence="10" id="KW-0460">Magnesium</keyword>
<evidence type="ECO:0000256" key="8">
    <source>
        <dbReference type="ARBA" id="ARBA00022723"/>
    </source>
</evidence>
<dbReference type="InterPro" id="IPR001505">
    <property type="entry name" value="Copper_CuA"/>
</dbReference>
<dbReference type="Gene3D" id="2.60.40.420">
    <property type="entry name" value="Cupredoxins - blue copper proteins"/>
    <property type="match status" value="1"/>
</dbReference>
<dbReference type="InterPro" id="IPR011759">
    <property type="entry name" value="Cyt_c_oxidase_su2_TM_dom"/>
</dbReference>
<comment type="catalytic activity">
    <reaction evidence="17">
        <text>4 Fe(II)-[cytochrome c] + O2 + 8 H(+)(in) = 4 Fe(III)-[cytochrome c] + 2 H2O + 4 H(+)(out)</text>
        <dbReference type="Rhea" id="RHEA:11436"/>
        <dbReference type="Rhea" id="RHEA-COMP:10350"/>
        <dbReference type="Rhea" id="RHEA-COMP:14399"/>
        <dbReference type="ChEBI" id="CHEBI:15377"/>
        <dbReference type="ChEBI" id="CHEBI:15378"/>
        <dbReference type="ChEBI" id="CHEBI:15379"/>
        <dbReference type="ChEBI" id="CHEBI:29033"/>
        <dbReference type="ChEBI" id="CHEBI:29034"/>
        <dbReference type="EC" id="7.1.1.9"/>
    </reaction>
    <physiologicalReaction direction="left-to-right" evidence="17">
        <dbReference type="Rhea" id="RHEA:11437"/>
    </physiologicalReaction>
</comment>
<sequence>MINLTNILDPCSFLMSELINFHDETLYILLFITSIVIYFMFSIFLSKLINRFLLFNESVEIMWTIFPGIVLLFIAFPSLKVLYLSDDLINPDMTLKVLGHQWFWSYEYSDFINIEFDSYMKLWDKSNYRLLDVDNRVIIPINHSIRVLVSSLDVIHSWTVPSLGVKTDANPGRLNQVFISANQLGLFYGQCSEICGTLHSFMPICLEITKPKDFINWLMLWN</sequence>
<gene>
    <name evidence="22" type="primary">cox2</name>
</gene>
<evidence type="ECO:0000256" key="13">
    <source>
        <dbReference type="ARBA" id="ARBA00022989"/>
    </source>
</evidence>
<keyword evidence="9 18" id="KW-0999">Mitochondrion inner membrane</keyword>
<evidence type="ECO:0000256" key="5">
    <source>
        <dbReference type="ARBA" id="ARBA00022448"/>
    </source>
</evidence>
<evidence type="ECO:0000256" key="15">
    <source>
        <dbReference type="ARBA" id="ARBA00023128"/>
    </source>
</evidence>
<dbReference type="PRINTS" id="PR01166">
    <property type="entry name" value="CYCOXIDASEII"/>
</dbReference>
<comment type="subunit">
    <text evidence="3">Component of the cytochrome c oxidase (complex IV, CIV), a multisubunit enzyme composed of a catalytic core of 3 subunits and several supernumerary subunits. The complex exists as a monomer or a dimer and forms supercomplexes (SCs) in the inner mitochondrial membrane with ubiquinol-cytochrome c oxidoreductase (cytochrome b-c1 complex, complex III, CIII).</text>
</comment>
<keyword evidence="13 19" id="KW-1133">Transmembrane helix</keyword>
<organism evidence="22">
    <name type="scientific">Ricinus sp. ADS-2020</name>
    <dbReference type="NCBI Taxonomy" id="2794903"/>
    <lineage>
        <taxon>Eukaryota</taxon>
        <taxon>Metazoa</taxon>
        <taxon>Ecdysozoa</taxon>
        <taxon>Arthropoda</taxon>
        <taxon>Hexapoda</taxon>
        <taxon>Insecta</taxon>
        <taxon>Pterygota</taxon>
        <taxon>Neoptera</taxon>
        <taxon>Paraneoptera</taxon>
        <taxon>Psocodea</taxon>
        <taxon>Troctomorpha</taxon>
        <taxon>Phthiraptera</taxon>
        <taxon>Amblycera</taxon>
        <taxon>Ricinidae</taxon>
        <taxon>Ricinus</taxon>
    </lineage>
</organism>
<keyword evidence="5 18" id="KW-0813">Transport</keyword>
<dbReference type="SUPFAM" id="SSF81464">
    <property type="entry name" value="Cytochrome c oxidase subunit II-like, transmembrane region"/>
    <property type="match status" value="1"/>
</dbReference>
<evidence type="ECO:0000256" key="9">
    <source>
        <dbReference type="ARBA" id="ARBA00022792"/>
    </source>
</evidence>
<evidence type="ECO:0000256" key="4">
    <source>
        <dbReference type="ARBA" id="ARBA00015946"/>
    </source>
</evidence>
<dbReference type="PROSITE" id="PS00078">
    <property type="entry name" value="COX2"/>
    <property type="match status" value="1"/>
</dbReference>